<gene>
    <name evidence="1" type="ORF">GCM10007423_02200</name>
</gene>
<comment type="caution">
    <text evidence="1">The sequence shown here is derived from an EMBL/GenBank/DDBJ whole genome shotgun (WGS) entry which is preliminary data.</text>
</comment>
<dbReference type="RefSeq" id="WP_188927819.1">
    <property type="nucleotide sequence ID" value="NZ_BMIA01000001.1"/>
</dbReference>
<name>A0ABQ1YCM3_9BACT</name>
<dbReference type="Proteomes" id="UP000600214">
    <property type="component" value="Unassembled WGS sequence"/>
</dbReference>
<evidence type="ECO:0008006" key="3">
    <source>
        <dbReference type="Google" id="ProtNLM"/>
    </source>
</evidence>
<protein>
    <recommendedName>
        <fullName evidence="3">SnoaL-like domain-containing protein</fullName>
    </recommendedName>
</protein>
<dbReference type="PANTHER" id="PTHR30173:SF36">
    <property type="entry name" value="ECF RNA POLYMERASE SIGMA FACTOR SIGJ"/>
    <property type="match status" value="1"/>
</dbReference>
<evidence type="ECO:0000313" key="2">
    <source>
        <dbReference type="Proteomes" id="UP000600214"/>
    </source>
</evidence>
<organism evidence="1 2">
    <name type="scientific">Dyadobacter endophyticus</name>
    <dbReference type="NCBI Taxonomy" id="1749036"/>
    <lineage>
        <taxon>Bacteria</taxon>
        <taxon>Pseudomonadati</taxon>
        <taxon>Bacteroidota</taxon>
        <taxon>Cytophagia</taxon>
        <taxon>Cytophagales</taxon>
        <taxon>Spirosomataceae</taxon>
        <taxon>Dyadobacter</taxon>
    </lineage>
</organism>
<dbReference type="PANTHER" id="PTHR30173">
    <property type="entry name" value="SIGMA 19 FACTOR"/>
    <property type="match status" value="1"/>
</dbReference>
<accession>A0ABQ1YCM3</accession>
<reference evidence="2" key="1">
    <citation type="journal article" date="2019" name="Int. J. Syst. Evol. Microbiol.">
        <title>The Global Catalogue of Microorganisms (GCM) 10K type strain sequencing project: providing services to taxonomists for standard genome sequencing and annotation.</title>
        <authorList>
            <consortium name="The Broad Institute Genomics Platform"/>
            <consortium name="The Broad Institute Genome Sequencing Center for Infectious Disease"/>
            <person name="Wu L."/>
            <person name="Ma J."/>
        </authorList>
    </citation>
    <scope>NUCLEOTIDE SEQUENCE [LARGE SCALE GENOMIC DNA]</scope>
    <source>
        <strain evidence="2">CGMCC 1.15288</strain>
    </source>
</reference>
<evidence type="ECO:0000313" key="1">
    <source>
        <dbReference type="EMBL" id="GGH21231.1"/>
    </source>
</evidence>
<keyword evidence="2" id="KW-1185">Reference proteome</keyword>
<dbReference type="EMBL" id="BMIA01000001">
    <property type="protein sequence ID" value="GGH21231.1"/>
    <property type="molecule type" value="Genomic_DNA"/>
</dbReference>
<dbReference type="InterPro" id="IPR052704">
    <property type="entry name" value="ECF_Sigma-70_Domain"/>
</dbReference>
<sequence length="105" mass="11742">MEKLESLLANEIAFFADGGPNLNVVAKTLSGIQPVSDLLLYIYDKYQTNFFVVSAEVNHQSAVLFYSGQRLISCQVFELLDDGKISRINTIVDPEKLKDLEKTLS</sequence>
<proteinExistence type="predicted"/>
<dbReference type="SUPFAM" id="SSF54427">
    <property type="entry name" value="NTF2-like"/>
    <property type="match status" value="1"/>
</dbReference>
<dbReference type="InterPro" id="IPR032710">
    <property type="entry name" value="NTF2-like_dom_sf"/>
</dbReference>